<name>B1BW22_CLOPF</name>
<dbReference type="RefSeq" id="WP_003465177.1">
    <property type="nucleotide sequence ID" value="NZ_ABDW01000029.1"/>
</dbReference>
<comment type="caution">
    <text evidence="1">The sequence shown here is derived from an EMBL/GenBank/DDBJ whole genome shotgun (WGS) entry which is preliminary data.</text>
</comment>
<organism evidence="1 2">
    <name type="scientific">Clostridium perfringens E str. JGS1987</name>
    <dbReference type="NCBI Taxonomy" id="451755"/>
    <lineage>
        <taxon>Bacteria</taxon>
        <taxon>Bacillati</taxon>
        <taxon>Bacillota</taxon>
        <taxon>Clostridia</taxon>
        <taxon>Eubacteriales</taxon>
        <taxon>Clostridiaceae</taxon>
        <taxon>Clostridium</taxon>
    </lineage>
</organism>
<evidence type="ECO:0000313" key="1">
    <source>
        <dbReference type="EMBL" id="EDT14062.1"/>
    </source>
</evidence>
<dbReference type="AlphaFoldDB" id="B1BW22"/>
<gene>
    <name evidence="1" type="ORF">AC3_2312</name>
</gene>
<proteinExistence type="predicted"/>
<evidence type="ECO:0000313" key="2">
    <source>
        <dbReference type="Proteomes" id="UP000005337"/>
    </source>
</evidence>
<dbReference type="EMBL" id="ABDW01000029">
    <property type="protein sequence ID" value="EDT14062.1"/>
    <property type="molecule type" value="Genomic_DNA"/>
</dbReference>
<dbReference type="Proteomes" id="UP000005337">
    <property type="component" value="Unassembled WGS sequence"/>
</dbReference>
<sequence>MKSSKKKKRVRELYRNGYNATEIAQIITKENEKDGIHKKTNRESIKKCIQRNFKDLKREHKENAKARKELERALKYESKKYMSDKELIAKNMSAYETRDNGDIVLRKEEEYVFPSDMPKRLINQDKELKLKSLKCDEKIRISANSFYENNNKNNTTRLLKNYETGILLNKKFRY</sequence>
<accession>B1BW22</accession>
<protein>
    <submittedName>
        <fullName evidence="1">Uncharacterized protein</fullName>
    </submittedName>
</protein>
<reference evidence="1 2" key="1">
    <citation type="submission" date="2007-07" db="EMBL/GenBank/DDBJ databases">
        <title>Annotation of Clostridium perfringens E str. JGS1987.</title>
        <authorList>
            <person name="Paulsen I."/>
            <person name="Sebastian Y."/>
        </authorList>
    </citation>
    <scope>NUCLEOTIDE SEQUENCE [LARGE SCALE GENOMIC DNA]</scope>
    <source>
        <strain evidence="2">E str. JGS1987</strain>
    </source>
</reference>